<name>A0A812BIP6_ACAPH</name>
<keyword evidence="4" id="KW-1185">Reference proteome</keyword>
<dbReference type="OrthoDB" id="6272054at2759"/>
<comment type="caution">
    <text evidence="3">The sequence shown here is derived from an EMBL/GenBank/DDBJ whole genome shotgun (WGS) entry which is preliminary data.</text>
</comment>
<evidence type="ECO:0000313" key="4">
    <source>
        <dbReference type="Proteomes" id="UP000597762"/>
    </source>
</evidence>
<evidence type="ECO:0000256" key="2">
    <source>
        <dbReference type="SAM" id="Phobius"/>
    </source>
</evidence>
<organism evidence="3 4">
    <name type="scientific">Acanthosepion pharaonis</name>
    <name type="common">Pharaoh cuttlefish</name>
    <name type="synonym">Sepia pharaonis</name>
    <dbReference type="NCBI Taxonomy" id="158019"/>
    <lineage>
        <taxon>Eukaryota</taxon>
        <taxon>Metazoa</taxon>
        <taxon>Spiralia</taxon>
        <taxon>Lophotrochozoa</taxon>
        <taxon>Mollusca</taxon>
        <taxon>Cephalopoda</taxon>
        <taxon>Coleoidea</taxon>
        <taxon>Decapodiformes</taxon>
        <taxon>Sepiida</taxon>
        <taxon>Sepiina</taxon>
        <taxon>Sepiidae</taxon>
        <taxon>Acanthosepion</taxon>
    </lineage>
</organism>
<keyword evidence="2" id="KW-0812">Transmembrane</keyword>
<keyword evidence="2" id="KW-1133">Transmembrane helix</keyword>
<feature type="transmembrane region" description="Helical" evidence="2">
    <location>
        <begin position="12"/>
        <end position="35"/>
    </location>
</feature>
<dbReference type="AlphaFoldDB" id="A0A812BIP6"/>
<dbReference type="EMBL" id="CAHIKZ030000624">
    <property type="protein sequence ID" value="CAE1229877.1"/>
    <property type="molecule type" value="Genomic_DNA"/>
</dbReference>
<evidence type="ECO:0000256" key="1">
    <source>
        <dbReference type="SAM" id="MobiDB-lite"/>
    </source>
</evidence>
<reference evidence="3" key="1">
    <citation type="submission" date="2021-01" db="EMBL/GenBank/DDBJ databases">
        <authorList>
            <person name="Li R."/>
            <person name="Bekaert M."/>
        </authorList>
    </citation>
    <scope>NUCLEOTIDE SEQUENCE</scope>
    <source>
        <strain evidence="3">Farmed</strain>
    </source>
</reference>
<protein>
    <submittedName>
        <fullName evidence="3">Uncharacterized protein</fullName>
    </submittedName>
</protein>
<accession>A0A812BIP6</accession>
<evidence type="ECO:0000313" key="3">
    <source>
        <dbReference type="EMBL" id="CAE1229877.1"/>
    </source>
</evidence>
<proteinExistence type="predicted"/>
<dbReference type="Proteomes" id="UP000597762">
    <property type="component" value="Unassembled WGS sequence"/>
</dbReference>
<gene>
    <name evidence="3" type="ORF">SPHA_17493</name>
</gene>
<sequence length="200" mass="22224">MSAGPLSTFHVIVIAVVCGIILIVLVVILILFLYWRSRNQKKQYGNEVNYPHMSNGSVPNGIAGRQGYDNPDGPYTNGFVENTHNTSSEHTDELPPYTDQDIGQELSDESDLDKPYDCRPMNDSVINELPPSYSDVCRGLPEKPGAMTFYNNPHNITRNPNFISLSPDGMPRDTSISGRESGYSTPDSTRPKKVIYEVIV</sequence>
<keyword evidence="2" id="KW-0472">Membrane</keyword>
<feature type="region of interest" description="Disordered" evidence="1">
    <location>
        <begin position="61"/>
        <end position="117"/>
    </location>
</feature>